<comment type="caution">
    <text evidence="2">The sequence shown here is derived from an EMBL/GenBank/DDBJ whole genome shotgun (WGS) entry which is preliminary data.</text>
</comment>
<evidence type="ECO:0000256" key="1">
    <source>
        <dbReference type="SAM" id="SignalP"/>
    </source>
</evidence>
<feature type="signal peptide" evidence="1">
    <location>
        <begin position="1"/>
        <end position="19"/>
    </location>
</feature>
<dbReference type="RefSeq" id="WP_209770640.1">
    <property type="nucleotide sequence ID" value="NZ_JAGINP010000026.1"/>
</dbReference>
<dbReference type="Proteomes" id="UP000781958">
    <property type="component" value="Unassembled WGS sequence"/>
</dbReference>
<name>A0ABS4STT3_9PROT</name>
<keyword evidence="1" id="KW-0732">Signal</keyword>
<evidence type="ECO:0000313" key="3">
    <source>
        <dbReference type="Proteomes" id="UP000781958"/>
    </source>
</evidence>
<reference evidence="2 3" key="1">
    <citation type="submission" date="2021-03" db="EMBL/GenBank/DDBJ databases">
        <title>Genomic Encyclopedia of Type Strains, Phase III (KMG-III): the genomes of soil and plant-associated and newly described type strains.</title>
        <authorList>
            <person name="Whitman W."/>
        </authorList>
    </citation>
    <scope>NUCLEOTIDE SEQUENCE [LARGE SCALE GENOMIC DNA]</scope>
    <source>
        <strain evidence="2 3">IMMIB AFH-6</strain>
    </source>
</reference>
<protein>
    <submittedName>
        <fullName evidence="2">Uncharacterized protein</fullName>
    </submittedName>
</protein>
<accession>A0ABS4STT3</accession>
<keyword evidence="3" id="KW-1185">Reference proteome</keyword>
<evidence type="ECO:0000313" key="2">
    <source>
        <dbReference type="EMBL" id="MBP2295964.1"/>
    </source>
</evidence>
<organism evidence="2 3">
    <name type="scientific">Azospirillum rugosum</name>
    <dbReference type="NCBI Taxonomy" id="416170"/>
    <lineage>
        <taxon>Bacteria</taxon>
        <taxon>Pseudomonadati</taxon>
        <taxon>Pseudomonadota</taxon>
        <taxon>Alphaproteobacteria</taxon>
        <taxon>Rhodospirillales</taxon>
        <taxon>Azospirillaceae</taxon>
        <taxon>Azospirillum</taxon>
    </lineage>
</organism>
<sequence>MNKALVAAIFGGIALILSAAASSQTTSSQTAAANLSLAQSFPALMEEARNKVPSSTDRGIVNTSLASAEWYWEAGQQAKALSYLNFARGRLGLKLVPVDAPTQQAERTK</sequence>
<dbReference type="EMBL" id="JAGINP010000026">
    <property type="protein sequence ID" value="MBP2295964.1"/>
    <property type="molecule type" value="Genomic_DNA"/>
</dbReference>
<gene>
    <name evidence="2" type="ORF">J2851_005779</name>
</gene>
<proteinExistence type="predicted"/>
<feature type="chain" id="PRO_5047135240" evidence="1">
    <location>
        <begin position="20"/>
        <end position="109"/>
    </location>
</feature>